<dbReference type="Proteomes" id="UP000006251">
    <property type="component" value="Unassembled WGS sequence"/>
</dbReference>
<proteinExistence type="predicted"/>
<dbReference type="AlphaFoldDB" id="K6YXB4"/>
<protein>
    <recommendedName>
        <fullName evidence="4">EF-hand domain-containing protein</fullName>
    </recommendedName>
</protein>
<keyword evidence="3" id="KW-1185">Reference proteome</keyword>
<name>K6YXB4_9ALTE</name>
<comment type="caution">
    <text evidence="2">The sequence shown here is derived from an EMBL/GenBank/DDBJ whole genome shotgun (WGS) entry which is preliminary data.</text>
</comment>
<evidence type="ECO:0000313" key="2">
    <source>
        <dbReference type="EMBL" id="GAC28636.1"/>
    </source>
</evidence>
<dbReference type="STRING" id="1121922.GCA_000428905_01946"/>
<evidence type="ECO:0000256" key="1">
    <source>
        <dbReference type="SAM" id="SignalP"/>
    </source>
</evidence>
<dbReference type="OrthoDB" id="6332716at2"/>
<feature type="chain" id="PRO_5003900428" description="EF-hand domain-containing protein" evidence="1">
    <location>
        <begin position="19"/>
        <end position="75"/>
    </location>
</feature>
<sequence length="75" mass="8451">MKYTLLLVGLFFAASTIADDRPVADTQLIVEYKEYCKEIADDEGTGKLSMEEFLLVCVNDELESEGYQPITKLPK</sequence>
<evidence type="ECO:0008006" key="4">
    <source>
        <dbReference type="Google" id="ProtNLM"/>
    </source>
</evidence>
<dbReference type="EMBL" id="BAEQ01000028">
    <property type="protein sequence ID" value="GAC28636.1"/>
    <property type="molecule type" value="Genomic_DNA"/>
</dbReference>
<evidence type="ECO:0000313" key="3">
    <source>
        <dbReference type="Proteomes" id="UP000006251"/>
    </source>
</evidence>
<organism evidence="2 3">
    <name type="scientific">Brumicola pallidula DSM 14239 = ACAM 615</name>
    <dbReference type="NCBI Taxonomy" id="1121922"/>
    <lineage>
        <taxon>Bacteria</taxon>
        <taxon>Pseudomonadati</taxon>
        <taxon>Pseudomonadota</taxon>
        <taxon>Gammaproteobacteria</taxon>
        <taxon>Alteromonadales</taxon>
        <taxon>Alteromonadaceae</taxon>
        <taxon>Brumicola</taxon>
    </lineage>
</organism>
<accession>K6YXB4</accession>
<dbReference type="RefSeq" id="WP_006010939.1">
    <property type="nucleotide sequence ID" value="NZ_BAEQ01000028.1"/>
</dbReference>
<feature type="signal peptide" evidence="1">
    <location>
        <begin position="1"/>
        <end position="18"/>
    </location>
</feature>
<reference evidence="3" key="1">
    <citation type="journal article" date="2014" name="Environ. Microbiol.">
        <title>Comparative genomics of the marine bacterial genus Glaciecola reveals the high degree of genomic diversity and genomic characteristic for cold adaptation.</title>
        <authorList>
            <person name="Qin Q.L."/>
            <person name="Xie B.B."/>
            <person name="Yu Y."/>
            <person name="Shu Y.L."/>
            <person name="Rong J.C."/>
            <person name="Zhang Y.J."/>
            <person name="Zhao D.L."/>
            <person name="Chen X.L."/>
            <person name="Zhang X.Y."/>
            <person name="Chen B."/>
            <person name="Zhou B.C."/>
            <person name="Zhang Y.Z."/>
        </authorList>
    </citation>
    <scope>NUCLEOTIDE SEQUENCE [LARGE SCALE GENOMIC DNA]</scope>
    <source>
        <strain evidence="3">ACAM 615</strain>
    </source>
</reference>
<gene>
    <name evidence="2" type="ORF">GPAL_1773</name>
</gene>
<keyword evidence="1" id="KW-0732">Signal</keyword>